<sequence length="187" mass="18329">MPAHARTARSGAAVITVAARAGAAAVAIATLAAGCGVPPELRDPPGSVVPSPATAPPTASPPPVASDLPPIGGPSATPTFGEAAAVLCHGQPSATQVMALLRSSSGILPRNTRATVRSDTPLCAGTWQYSVIEVAQRDPLLVVTRGAPGSLTLVAAGTNVCNIPVRTSAPAGIRKVACEAGPAPGTV</sequence>
<feature type="compositionally biased region" description="Pro residues" evidence="1">
    <location>
        <begin position="53"/>
        <end position="64"/>
    </location>
</feature>
<accession>A0A6V8KC35</accession>
<evidence type="ECO:0000313" key="2">
    <source>
        <dbReference type="EMBL" id="GFJ79968.1"/>
    </source>
</evidence>
<evidence type="ECO:0000256" key="1">
    <source>
        <dbReference type="SAM" id="MobiDB-lite"/>
    </source>
</evidence>
<proteinExistence type="predicted"/>
<dbReference type="AlphaFoldDB" id="A0A6V8KC35"/>
<feature type="region of interest" description="Disordered" evidence="1">
    <location>
        <begin position="43"/>
        <end position="75"/>
    </location>
</feature>
<reference evidence="2 3" key="2">
    <citation type="submission" date="2020-03" db="EMBL/GenBank/DDBJ databases">
        <authorList>
            <person name="Ichikawa N."/>
            <person name="Kimura A."/>
            <person name="Kitahashi Y."/>
            <person name="Uohara A."/>
        </authorList>
    </citation>
    <scope>NUCLEOTIDE SEQUENCE [LARGE SCALE GENOMIC DNA]</scope>
    <source>
        <strain evidence="2 3">NBRC 108639</strain>
    </source>
</reference>
<keyword evidence="3" id="KW-1185">Reference proteome</keyword>
<name>A0A6V8KC35_9ACTN</name>
<comment type="caution">
    <text evidence="2">The sequence shown here is derived from an EMBL/GenBank/DDBJ whole genome shotgun (WGS) entry which is preliminary data.</text>
</comment>
<gene>
    <name evidence="2" type="ORF">Phou_041480</name>
</gene>
<evidence type="ECO:0008006" key="4">
    <source>
        <dbReference type="Google" id="ProtNLM"/>
    </source>
</evidence>
<dbReference type="PROSITE" id="PS51257">
    <property type="entry name" value="PROKAR_LIPOPROTEIN"/>
    <property type="match status" value="1"/>
</dbReference>
<dbReference type="Proteomes" id="UP000482800">
    <property type="component" value="Unassembled WGS sequence"/>
</dbReference>
<protein>
    <recommendedName>
        <fullName evidence="4">Lipoprotein</fullName>
    </recommendedName>
</protein>
<dbReference type="EMBL" id="BLPF01000001">
    <property type="protein sequence ID" value="GFJ79968.1"/>
    <property type="molecule type" value="Genomic_DNA"/>
</dbReference>
<evidence type="ECO:0000313" key="3">
    <source>
        <dbReference type="Proteomes" id="UP000482800"/>
    </source>
</evidence>
<reference evidence="2 3" key="1">
    <citation type="submission" date="2020-03" db="EMBL/GenBank/DDBJ databases">
        <title>Whole genome shotgun sequence of Phytohabitans houttuyneae NBRC 108639.</title>
        <authorList>
            <person name="Komaki H."/>
            <person name="Tamura T."/>
        </authorList>
    </citation>
    <scope>NUCLEOTIDE SEQUENCE [LARGE SCALE GENOMIC DNA]</scope>
    <source>
        <strain evidence="2 3">NBRC 108639</strain>
    </source>
</reference>
<organism evidence="2 3">
    <name type="scientific">Phytohabitans houttuyneae</name>
    <dbReference type="NCBI Taxonomy" id="1076126"/>
    <lineage>
        <taxon>Bacteria</taxon>
        <taxon>Bacillati</taxon>
        <taxon>Actinomycetota</taxon>
        <taxon>Actinomycetes</taxon>
        <taxon>Micromonosporales</taxon>
        <taxon>Micromonosporaceae</taxon>
    </lineage>
</organism>